<dbReference type="InterPro" id="IPR020894">
    <property type="entry name" value="Cadherin_CS"/>
</dbReference>
<evidence type="ECO:0000256" key="5">
    <source>
        <dbReference type="ARBA" id="ARBA00022989"/>
    </source>
</evidence>
<dbReference type="InterPro" id="IPR050174">
    <property type="entry name" value="Protocadherin/Cadherin-CA"/>
</dbReference>
<dbReference type="GO" id="GO:0005509">
    <property type="term" value="F:calcium ion binding"/>
    <property type="evidence" value="ECO:0007669"/>
    <property type="project" value="UniProtKB-UniRule"/>
</dbReference>
<proteinExistence type="predicted"/>
<feature type="domain" description="Cadherin" evidence="11">
    <location>
        <begin position="34"/>
        <end position="138"/>
    </location>
</feature>
<dbReference type="PANTHER" id="PTHR24028:SF263">
    <property type="entry name" value="CADHERIN-RELATED FAMILY MEMBER 1"/>
    <property type="match status" value="1"/>
</dbReference>
<dbReference type="PANTHER" id="PTHR24028">
    <property type="entry name" value="CADHERIN-87A"/>
    <property type="match status" value="1"/>
</dbReference>
<protein>
    <submittedName>
        <fullName evidence="13">Cadherin domain-containing protein</fullName>
    </submittedName>
</protein>
<dbReference type="InterPro" id="IPR002126">
    <property type="entry name" value="Cadherin-like_dom"/>
</dbReference>
<keyword evidence="4 8" id="KW-0106">Calcium</keyword>
<feature type="domain" description="Cadherin" evidence="11">
    <location>
        <begin position="140"/>
        <end position="275"/>
    </location>
</feature>
<evidence type="ECO:0000313" key="13">
    <source>
        <dbReference type="WBParaSite" id="MhA1_Contig334.frz3.gene47"/>
    </source>
</evidence>
<evidence type="ECO:0000256" key="6">
    <source>
        <dbReference type="ARBA" id="ARBA00023136"/>
    </source>
</evidence>
<sequence length="315" mass="36619">MFNHKIKIYLFLLNIYLNFGLDEDKNHLCLLENEQNSIYLSIPENTEKDTVLTVLPIVGIPFGDKQNIKLNIINGQQYVLLNNKQLKLKQTIDRDIGLTNINILIECIPLYFNESLINQLNIKIFISIIDVNDNSPKFIKNGKFEINLHEELPIGTKINLDFKAVDIDQPGPNSHIRYKIVENSTLLKIKPNEIKAWDGDNLNETILYKISGENSRYFIIDEFTGIIQIKTNNELPLNAQLIVNAYQLNRPERNSTAFVLFENNYQNDKEEDQLFNISSIHIISFICFLLILTNCLIFSLWLGEKKNNKMFVFFF</sequence>
<dbReference type="InterPro" id="IPR015919">
    <property type="entry name" value="Cadherin-like_sf"/>
</dbReference>
<dbReference type="Gene3D" id="2.60.40.60">
    <property type="entry name" value="Cadherins"/>
    <property type="match status" value="2"/>
</dbReference>
<feature type="signal peptide" evidence="10">
    <location>
        <begin position="1"/>
        <end position="22"/>
    </location>
</feature>
<feature type="transmembrane region" description="Helical" evidence="9">
    <location>
        <begin position="282"/>
        <end position="302"/>
    </location>
</feature>
<dbReference type="AlphaFoldDB" id="A0A1I8BNH9"/>
<evidence type="ECO:0000256" key="7">
    <source>
        <dbReference type="ARBA" id="ARBA00023180"/>
    </source>
</evidence>
<accession>A0A1I8BNH9</accession>
<reference evidence="13" key="1">
    <citation type="submission" date="2016-11" db="UniProtKB">
        <authorList>
            <consortium name="WormBaseParasite"/>
        </authorList>
    </citation>
    <scope>IDENTIFICATION</scope>
</reference>
<evidence type="ECO:0000256" key="8">
    <source>
        <dbReference type="PROSITE-ProRule" id="PRU00043"/>
    </source>
</evidence>
<keyword evidence="5 9" id="KW-1133">Transmembrane helix</keyword>
<keyword evidence="2 9" id="KW-0812">Transmembrane</keyword>
<keyword evidence="12" id="KW-1185">Reference proteome</keyword>
<evidence type="ECO:0000256" key="4">
    <source>
        <dbReference type="ARBA" id="ARBA00022837"/>
    </source>
</evidence>
<keyword evidence="3" id="KW-0677">Repeat</keyword>
<keyword evidence="7" id="KW-0325">Glycoprotein</keyword>
<evidence type="ECO:0000313" key="12">
    <source>
        <dbReference type="Proteomes" id="UP000095281"/>
    </source>
</evidence>
<dbReference type="SUPFAM" id="SSF49313">
    <property type="entry name" value="Cadherin-like"/>
    <property type="match status" value="1"/>
</dbReference>
<dbReference type="CDD" id="cd11304">
    <property type="entry name" value="Cadherin_repeat"/>
    <property type="match status" value="1"/>
</dbReference>
<comment type="subcellular location">
    <subcellularLocation>
        <location evidence="1">Membrane</location>
        <topology evidence="1">Single-pass membrane protein</topology>
    </subcellularLocation>
</comment>
<feature type="chain" id="PRO_5009315982" evidence="10">
    <location>
        <begin position="23"/>
        <end position="315"/>
    </location>
</feature>
<evidence type="ECO:0000259" key="11">
    <source>
        <dbReference type="PROSITE" id="PS50268"/>
    </source>
</evidence>
<evidence type="ECO:0000256" key="3">
    <source>
        <dbReference type="ARBA" id="ARBA00022737"/>
    </source>
</evidence>
<evidence type="ECO:0000256" key="10">
    <source>
        <dbReference type="SAM" id="SignalP"/>
    </source>
</evidence>
<name>A0A1I8BNH9_MELHA</name>
<dbReference type="PROSITE" id="PS00232">
    <property type="entry name" value="CADHERIN_1"/>
    <property type="match status" value="1"/>
</dbReference>
<organism evidence="12 13">
    <name type="scientific">Meloidogyne hapla</name>
    <name type="common">Root-knot nematode worm</name>
    <dbReference type="NCBI Taxonomy" id="6305"/>
    <lineage>
        <taxon>Eukaryota</taxon>
        <taxon>Metazoa</taxon>
        <taxon>Ecdysozoa</taxon>
        <taxon>Nematoda</taxon>
        <taxon>Chromadorea</taxon>
        <taxon>Rhabditida</taxon>
        <taxon>Tylenchina</taxon>
        <taxon>Tylenchomorpha</taxon>
        <taxon>Tylenchoidea</taxon>
        <taxon>Meloidogynidae</taxon>
        <taxon>Meloidogyninae</taxon>
        <taxon>Meloidogyne</taxon>
    </lineage>
</organism>
<evidence type="ECO:0000256" key="2">
    <source>
        <dbReference type="ARBA" id="ARBA00022692"/>
    </source>
</evidence>
<dbReference type="GO" id="GO:0007156">
    <property type="term" value="P:homophilic cell adhesion via plasma membrane adhesion molecules"/>
    <property type="evidence" value="ECO:0007669"/>
    <property type="project" value="InterPro"/>
</dbReference>
<dbReference type="GO" id="GO:0005886">
    <property type="term" value="C:plasma membrane"/>
    <property type="evidence" value="ECO:0007669"/>
    <property type="project" value="InterPro"/>
</dbReference>
<dbReference type="Proteomes" id="UP000095281">
    <property type="component" value="Unplaced"/>
</dbReference>
<dbReference type="WBParaSite" id="MhA1_Contig334.frz3.gene47">
    <property type="protein sequence ID" value="MhA1_Contig334.frz3.gene47"/>
    <property type="gene ID" value="MhA1_Contig334.frz3.gene47"/>
</dbReference>
<evidence type="ECO:0000256" key="1">
    <source>
        <dbReference type="ARBA" id="ARBA00004167"/>
    </source>
</evidence>
<evidence type="ECO:0000256" key="9">
    <source>
        <dbReference type="SAM" id="Phobius"/>
    </source>
</evidence>
<dbReference type="PROSITE" id="PS50268">
    <property type="entry name" value="CADHERIN_2"/>
    <property type="match status" value="2"/>
</dbReference>
<keyword evidence="6 9" id="KW-0472">Membrane</keyword>
<keyword evidence="10" id="KW-0732">Signal</keyword>